<dbReference type="AlphaFoldDB" id="A0A9P3G7L1"/>
<dbReference type="OrthoDB" id="3361196at2759"/>
<feature type="compositionally biased region" description="Low complexity" evidence="1">
    <location>
        <begin position="147"/>
        <end position="167"/>
    </location>
</feature>
<comment type="caution">
    <text evidence="3">The sequence shown here is derived from an EMBL/GenBank/DDBJ whole genome shotgun (WGS) entry which is preliminary data.</text>
</comment>
<keyword evidence="4" id="KW-1185">Reference proteome</keyword>
<evidence type="ECO:0000313" key="4">
    <source>
        <dbReference type="Proteomes" id="UP000703269"/>
    </source>
</evidence>
<dbReference type="EMBL" id="BPQB01000011">
    <property type="protein sequence ID" value="GJE88965.1"/>
    <property type="molecule type" value="Genomic_DNA"/>
</dbReference>
<feature type="signal peptide" evidence="2">
    <location>
        <begin position="1"/>
        <end position="21"/>
    </location>
</feature>
<proteinExistence type="predicted"/>
<organism evidence="3 4">
    <name type="scientific">Phanerochaete sordida</name>
    <dbReference type="NCBI Taxonomy" id="48140"/>
    <lineage>
        <taxon>Eukaryota</taxon>
        <taxon>Fungi</taxon>
        <taxon>Dikarya</taxon>
        <taxon>Basidiomycota</taxon>
        <taxon>Agaricomycotina</taxon>
        <taxon>Agaricomycetes</taxon>
        <taxon>Polyporales</taxon>
        <taxon>Phanerochaetaceae</taxon>
        <taxon>Phanerochaete</taxon>
    </lineage>
</organism>
<evidence type="ECO:0000313" key="3">
    <source>
        <dbReference type="EMBL" id="GJE88965.1"/>
    </source>
</evidence>
<feature type="region of interest" description="Disordered" evidence="1">
    <location>
        <begin position="146"/>
        <end position="201"/>
    </location>
</feature>
<evidence type="ECO:0000256" key="2">
    <source>
        <dbReference type="SAM" id="SignalP"/>
    </source>
</evidence>
<accession>A0A9P3G7L1</accession>
<keyword evidence="2" id="KW-0732">Signal</keyword>
<dbReference type="Proteomes" id="UP000703269">
    <property type="component" value="Unassembled WGS sequence"/>
</dbReference>
<reference evidence="3 4" key="1">
    <citation type="submission" date="2021-08" db="EMBL/GenBank/DDBJ databases">
        <title>Draft Genome Sequence of Phanerochaete sordida strain YK-624.</title>
        <authorList>
            <person name="Mori T."/>
            <person name="Dohra H."/>
            <person name="Suzuki T."/>
            <person name="Kawagishi H."/>
            <person name="Hirai H."/>
        </authorList>
    </citation>
    <scope>NUCLEOTIDE SEQUENCE [LARGE SCALE GENOMIC DNA]</scope>
    <source>
        <strain evidence="3 4">YK-624</strain>
    </source>
</reference>
<sequence length="222" mass="22653">MLFRTVFTLLLVLFATSMASAFPRPGVPAVRARQDGAQPDFPADPPSCPLCAQGFPGIDSCAQAAPVFANLSMILFNPGAFIDVIRCACTDTFQSTYPQCVDCFTKTDQTQYLNTTDAPAVISGIRSGCTLLSAFIGNAPSADGEIPSSTSSSAVSTPTMSPSSATTDGDIPSSTSADGEIPSDSTSSAVPTPTTSTNGAPGHHVPLAVSCASLVFALAGLF</sequence>
<evidence type="ECO:0000256" key="1">
    <source>
        <dbReference type="SAM" id="MobiDB-lite"/>
    </source>
</evidence>
<feature type="compositionally biased region" description="Low complexity" evidence="1">
    <location>
        <begin position="182"/>
        <end position="197"/>
    </location>
</feature>
<protein>
    <submittedName>
        <fullName evidence="3">Uncharacterized protein</fullName>
    </submittedName>
</protein>
<gene>
    <name evidence="3" type="ORF">PsYK624_050530</name>
</gene>
<feature type="chain" id="PRO_5040215470" evidence="2">
    <location>
        <begin position="22"/>
        <end position="222"/>
    </location>
</feature>
<name>A0A9P3G7L1_9APHY</name>